<gene>
    <name evidence="1" type="ordered locus">Deipr_1179</name>
</gene>
<dbReference type="RefSeq" id="WP_013614940.1">
    <property type="nucleotide sequence ID" value="NC_015161.1"/>
</dbReference>
<reference evidence="1 2" key="2">
    <citation type="journal article" date="2012" name="Stand. Genomic Sci.">
        <title>Complete genome sequence of the orange-red pigmented, radioresistant Deinococcus proteolyticus type strain (MRP(T)).</title>
        <authorList>
            <person name="Copeland A."/>
            <person name="Zeytun A."/>
            <person name="Yassawong M."/>
            <person name="Nolan M."/>
            <person name="Lucas S."/>
            <person name="Hammon N."/>
            <person name="Deshpande S."/>
            <person name="Cheng J.F."/>
            <person name="Han C."/>
            <person name="Tapia R."/>
            <person name="Goodwin L.A."/>
            <person name="Pitluck S."/>
            <person name="Mavromatis K."/>
            <person name="Liolios K."/>
            <person name="Pagani I."/>
            <person name="Ivanova N."/>
            <person name="Mikhailova N."/>
            <person name="Pati A."/>
            <person name="Chen A."/>
            <person name="Palaniappan K."/>
            <person name="Land M."/>
            <person name="Hauser L."/>
            <person name="Jeffries C.D."/>
            <person name="Brambilla E.M."/>
            <person name="Rohde M."/>
            <person name="Sikorski J."/>
            <person name="Pukall R."/>
            <person name="Goker M."/>
            <person name="Detter J.C."/>
            <person name="Woyke T."/>
            <person name="Bristow J."/>
            <person name="Eisen J.A."/>
            <person name="Markowitz V."/>
            <person name="Hugenholtz P."/>
            <person name="Kyrpides N.C."/>
            <person name="Klenk H.P."/>
            <person name="Lapidus A."/>
        </authorList>
    </citation>
    <scope>NUCLEOTIDE SEQUENCE [LARGE SCALE GENOMIC DNA]</scope>
    <source>
        <strain evidence="2">ATCC 35074 / DSM 20540 / JCM 6276 / NBRC 101906 / NCIMB 13154 / VKM Ac-1939 / CCM 2703 / MRP</strain>
    </source>
</reference>
<dbReference type="Proteomes" id="UP000007718">
    <property type="component" value="Chromosome"/>
</dbReference>
<proteinExistence type="predicted"/>
<evidence type="ECO:0008006" key="3">
    <source>
        <dbReference type="Google" id="ProtNLM"/>
    </source>
</evidence>
<dbReference type="AlphaFoldDB" id="F0RNK5"/>
<dbReference type="HOGENOM" id="CLU_1319192_0_0_0"/>
<accession>F0RNK5</accession>
<protein>
    <recommendedName>
        <fullName evidence="3">Lipoprotein</fullName>
    </recommendedName>
</protein>
<sequence>MRKASTILALALGLTACGQGGLEPGFNVVGGVNGAKIDVEVIYARDASGNLIVKENNFVLQQPSVSFVAQAGSLGGTVHSATVTMKDSSGNLYGDQAGKYSQSFTANIIPGWACVTDDVPDLESPPVGCTNPVAVQRVTTPDPKNSQLISPQVAQQAAADCASAFGCVTNLKADILFGVRDNRGTERTVAVNNVPVSVYANYKSEETP</sequence>
<dbReference type="PROSITE" id="PS51257">
    <property type="entry name" value="PROKAR_LIPOPROTEIN"/>
    <property type="match status" value="1"/>
</dbReference>
<dbReference type="OrthoDB" id="63778at2"/>
<evidence type="ECO:0000313" key="2">
    <source>
        <dbReference type="Proteomes" id="UP000007718"/>
    </source>
</evidence>
<organism evidence="1 2">
    <name type="scientific">Deinococcus proteolyticus (strain ATCC 35074 / DSM 20540 / JCM 6276 / NBRC 101906 / NCIMB 13154 / VKM Ac-1939 / CCM 2703 / MRP)</name>
    <dbReference type="NCBI Taxonomy" id="693977"/>
    <lineage>
        <taxon>Bacteria</taxon>
        <taxon>Thermotogati</taxon>
        <taxon>Deinococcota</taxon>
        <taxon>Deinococci</taxon>
        <taxon>Deinococcales</taxon>
        <taxon>Deinococcaceae</taxon>
        <taxon>Deinococcus</taxon>
    </lineage>
</organism>
<dbReference type="KEGG" id="dpt:Deipr_1179"/>
<dbReference type="STRING" id="693977.Deipr_1179"/>
<name>F0RNK5_DEIPM</name>
<reference evidence="2" key="1">
    <citation type="submission" date="2011-02" db="EMBL/GenBank/DDBJ databases">
        <title>The complete sequence of chromosome of Deinococcus proteolyticus DSM 20540.</title>
        <authorList>
            <consortium name="US DOE Joint Genome Institute (JGI-PGF)"/>
            <person name="Lucas S."/>
            <person name="Copeland A."/>
            <person name="Lapidus A."/>
            <person name="Bruce D."/>
            <person name="Goodwin L."/>
            <person name="Pitluck S."/>
            <person name="Kyrpides N."/>
            <person name="Mavromatis K."/>
            <person name="Pagani I."/>
            <person name="Ivanova N."/>
            <person name="Ovchinnikova G."/>
            <person name="Zeytun A."/>
            <person name="Detter J.C."/>
            <person name="Han C."/>
            <person name="Land M."/>
            <person name="Hauser L."/>
            <person name="Markowitz V."/>
            <person name="Cheng J.-F."/>
            <person name="Hugenholtz P."/>
            <person name="Woyke T."/>
            <person name="Wu D."/>
            <person name="Pukall R."/>
            <person name="Steenblock K."/>
            <person name="Brambilla E."/>
            <person name="Klenk H.-P."/>
            <person name="Eisen J.A."/>
        </authorList>
    </citation>
    <scope>NUCLEOTIDE SEQUENCE [LARGE SCALE GENOMIC DNA]</scope>
    <source>
        <strain evidence="2">ATCC 35074 / DSM 20540 / JCM 6276 / NBRC 101906 / NCIMB 13154 / VKM Ac-1939 / CCM 2703 / MRP</strain>
    </source>
</reference>
<keyword evidence="2" id="KW-1185">Reference proteome</keyword>
<evidence type="ECO:0000313" key="1">
    <source>
        <dbReference type="EMBL" id="ADY26331.1"/>
    </source>
</evidence>
<dbReference type="EMBL" id="CP002536">
    <property type="protein sequence ID" value="ADY26331.1"/>
    <property type="molecule type" value="Genomic_DNA"/>
</dbReference>